<dbReference type="InterPro" id="IPR045186">
    <property type="entry name" value="Indole-3-glycerol_P_synth"/>
</dbReference>
<dbReference type="SUPFAM" id="SSF51366">
    <property type="entry name" value="Ribulose-phoshate binding barrel"/>
    <property type="match status" value="1"/>
</dbReference>
<keyword evidence="11" id="KW-1185">Reference proteome</keyword>
<dbReference type="InterPro" id="IPR013798">
    <property type="entry name" value="Indole-3-glycerol_P_synth_dom"/>
</dbReference>
<proteinExistence type="predicted"/>
<accession>A0ABV1FT03</accession>
<comment type="caution">
    <text evidence="10">The sequence shown here is derived from an EMBL/GenBank/DDBJ whole genome shotgun (WGS) entry which is preliminary data.</text>
</comment>
<dbReference type="InterPro" id="IPR013785">
    <property type="entry name" value="Aldolase_TIM"/>
</dbReference>
<keyword evidence="8 10" id="KW-0456">Lyase</keyword>
<name>A0ABV1FT03_9BACT</name>
<evidence type="ECO:0000256" key="3">
    <source>
        <dbReference type="ARBA" id="ARBA00012362"/>
    </source>
</evidence>
<evidence type="ECO:0000313" key="10">
    <source>
        <dbReference type="EMBL" id="MEQ2487495.1"/>
    </source>
</evidence>
<gene>
    <name evidence="10" type="primary">trpC</name>
    <name evidence="10" type="ORF">AAAT34_10650</name>
</gene>
<dbReference type="NCBIfam" id="NF001377">
    <property type="entry name" value="PRK00278.2-4"/>
    <property type="match status" value="1"/>
</dbReference>
<keyword evidence="4" id="KW-0028">Amino-acid biosynthesis</keyword>
<keyword evidence="6" id="KW-0822">Tryptophan biosynthesis</keyword>
<comment type="pathway">
    <text evidence="2">Amino-acid biosynthesis; L-tryptophan biosynthesis; L-tryptophan from chorismate: step 4/5.</text>
</comment>
<comment type="catalytic activity">
    <reaction evidence="1">
        <text>1-(2-carboxyphenylamino)-1-deoxy-D-ribulose 5-phosphate + H(+) = (1S,2R)-1-C-(indol-3-yl)glycerol 3-phosphate + CO2 + H2O</text>
        <dbReference type="Rhea" id="RHEA:23476"/>
        <dbReference type="ChEBI" id="CHEBI:15377"/>
        <dbReference type="ChEBI" id="CHEBI:15378"/>
        <dbReference type="ChEBI" id="CHEBI:16526"/>
        <dbReference type="ChEBI" id="CHEBI:58613"/>
        <dbReference type="ChEBI" id="CHEBI:58866"/>
        <dbReference type="EC" id="4.1.1.48"/>
    </reaction>
</comment>
<keyword evidence="7" id="KW-0057">Aromatic amino acid biosynthesis</keyword>
<keyword evidence="5" id="KW-0210">Decarboxylase</keyword>
<evidence type="ECO:0000313" key="11">
    <source>
        <dbReference type="Proteomes" id="UP001487296"/>
    </source>
</evidence>
<dbReference type="EC" id="4.1.1.48" evidence="3"/>
<dbReference type="CDD" id="cd00331">
    <property type="entry name" value="IGPS"/>
    <property type="match status" value="1"/>
</dbReference>
<dbReference type="RefSeq" id="WP_215760579.1">
    <property type="nucleotide sequence ID" value="NZ_JAHKBE010000053.1"/>
</dbReference>
<dbReference type="InterPro" id="IPR001468">
    <property type="entry name" value="Indole-3-GlycerolPSynthase_CS"/>
</dbReference>
<dbReference type="EMBL" id="JBBNFP010000051">
    <property type="protein sequence ID" value="MEQ2487495.1"/>
    <property type="molecule type" value="Genomic_DNA"/>
</dbReference>
<organism evidence="10 11">
    <name type="scientific">Hallella faecis</name>
    <dbReference type="NCBI Taxonomy" id="2841596"/>
    <lineage>
        <taxon>Bacteria</taxon>
        <taxon>Pseudomonadati</taxon>
        <taxon>Bacteroidota</taxon>
        <taxon>Bacteroidia</taxon>
        <taxon>Bacteroidales</taxon>
        <taxon>Prevotellaceae</taxon>
        <taxon>Hallella</taxon>
    </lineage>
</organism>
<dbReference type="GO" id="GO:0004425">
    <property type="term" value="F:indole-3-glycerol-phosphate synthase activity"/>
    <property type="evidence" value="ECO:0007669"/>
    <property type="project" value="UniProtKB-EC"/>
</dbReference>
<evidence type="ECO:0000256" key="8">
    <source>
        <dbReference type="ARBA" id="ARBA00023239"/>
    </source>
</evidence>
<dbReference type="InterPro" id="IPR011060">
    <property type="entry name" value="RibuloseP-bd_barrel"/>
</dbReference>
<evidence type="ECO:0000259" key="9">
    <source>
        <dbReference type="Pfam" id="PF00218"/>
    </source>
</evidence>
<dbReference type="PANTHER" id="PTHR22854">
    <property type="entry name" value="TRYPTOPHAN BIOSYNTHESIS PROTEIN"/>
    <property type="match status" value="1"/>
</dbReference>
<evidence type="ECO:0000256" key="7">
    <source>
        <dbReference type="ARBA" id="ARBA00023141"/>
    </source>
</evidence>
<dbReference type="Pfam" id="PF00218">
    <property type="entry name" value="IGPS"/>
    <property type="match status" value="1"/>
</dbReference>
<protein>
    <recommendedName>
        <fullName evidence="3">indole-3-glycerol-phosphate synthase</fullName>
        <ecNumber evidence="3">4.1.1.48</ecNumber>
    </recommendedName>
</protein>
<dbReference type="Gene3D" id="3.20.20.70">
    <property type="entry name" value="Aldolase class I"/>
    <property type="match status" value="1"/>
</dbReference>
<dbReference type="PROSITE" id="PS00614">
    <property type="entry name" value="IGPS"/>
    <property type="match status" value="1"/>
</dbReference>
<reference evidence="10 11" key="1">
    <citation type="submission" date="2024-04" db="EMBL/GenBank/DDBJ databases">
        <title>Human intestinal bacterial collection.</title>
        <authorList>
            <person name="Pauvert C."/>
            <person name="Hitch T.C.A."/>
            <person name="Clavel T."/>
        </authorList>
    </citation>
    <scope>NUCLEOTIDE SEQUENCE [LARGE SCALE GENOMIC DNA]</scope>
    <source>
        <strain evidence="10 11">CLA-AA-H145</strain>
    </source>
</reference>
<evidence type="ECO:0000256" key="1">
    <source>
        <dbReference type="ARBA" id="ARBA00001633"/>
    </source>
</evidence>
<evidence type="ECO:0000256" key="6">
    <source>
        <dbReference type="ARBA" id="ARBA00022822"/>
    </source>
</evidence>
<dbReference type="Proteomes" id="UP001487296">
    <property type="component" value="Unassembled WGS sequence"/>
</dbReference>
<evidence type="ECO:0000256" key="5">
    <source>
        <dbReference type="ARBA" id="ARBA00022793"/>
    </source>
</evidence>
<evidence type="ECO:0000256" key="2">
    <source>
        <dbReference type="ARBA" id="ARBA00004696"/>
    </source>
</evidence>
<evidence type="ECO:0000256" key="4">
    <source>
        <dbReference type="ARBA" id="ARBA00022605"/>
    </source>
</evidence>
<feature type="domain" description="Indole-3-glycerol phosphate synthase" evidence="9">
    <location>
        <begin position="11"/>
        <end position="263"/>
    </location>
</feature>
<sequence>MDLQTENTDILQTIVAHKQQEVDEWMRFMPPRQLMAKVEERMAKEEQPPASMRKALLQSGTGIIAEFKRKSPSKGWIKREGRAGVIPMAYQQAGATALSILTDNHFFGGYDEFISEARASGVTLPILYKNFIISEYQLLQARFCGASAVLLIAADLLKDDCRTLIHMAHQLGMEVLLEMHGEEELDYADLEPDMYGINNRNLGTFITDVNNSFRMAERLPKDGCKVSESGIGDPDTVMRLRQAGFNGFLMGEHFMKADNPGDELARFIGQLKQHAQP</sequence>
<dbReference type="PANTHER" id="PTHR22854:SF2">
    <property type="entry name" value="INDOLE-3-GLYCEROL-PHOSPHATE SYNTHASE"/>
    <property type="match status" value="1"/>
</dbReference>